<keyword evidence="1 2" id="KW-0597">Phosphoprotein</keyword>
<dbReference type="EMBL" id="JAFBIL020000006">
    <property type="protein sequence ID" value="MBZ2208761.1"/>
    <property type="molecule type" value="Genomic_DNA"/>
</dbReference>
<reference evidence="4 5" key="2">
    <citation type="submission" date="2021-08" db="EMBL/GenBank/DDBJ databases">
        <title>Massilia sp. R798.</title>
        <authorList>
            <person name="Baek J.H."/>
            <person name="Jung H.S."/>
            <person name="Kim K.R."/>
            <person name="Jeon C.O."/>
        </authorList>
    </citation>
    <scope>NUCLEOTIDE SEQUENCE [LARGE SCALE GENOMIC DNA]</scope>
    <source>
        <strain evidence="4 5">R798</strain>
    </source>
</reference>
<evidence type="ECO:0000313" key="5">
    <source>
        <dbReference type="Proteomes" id="UP000809349"/>
    </source>
</evidence>
<evidence type="ECO:0000259" key="3">
    <source>
        <dbReference type="PROSITE" id="PS50110"/>
    </source>
</evidence>
<name>A0ABS7SS31_9BURK</name>
<keyword evidence="5" id="KW-1185">Reference proteome</keyword>
<protein>
    <submittedName>
        <fullName evidence="4">Response regulator</fullName>
    </submittedName>
</protein>
<proteinExistence type="predicted"/>
<dbReference type="InterPro" id="IPR001789">
    <property type="entry name" value="Sig_transdc_resp-reg_receiver"/>
</dbReference>
<evidence type="ECO:0000256" key="1">
    <source>
        <dbReference type="ARBA" id="ARBA00022553"/>
    </source>
</evidence>
<dbReference type="PANTHER" id="PTHR44591:SF3">
    <property type="entry name" value="RESPONSE REGULATORY DOMAIN-CONTAINING PROTEIN"/>
    <property type="match status" value="1"/>
</dbReference>
<dbReference type="Proteomes" id="UP000809349">
    <property type="component" value="Unassembled WGS sequence"/>
</dbReference>
<feature type="domain" description="Response regulatory" evidence="3">
    <location>
        <begin position="1"/>
        <end position="114"/>
    </location>
</feature>
<dbReference type="SMART" id="SM00448">
    <property type="entry name" value="REC"/>
    <property type="match status" value="1"/>
</dbReference>
<dbReference type="PANTHER" id="PTHR44591">
    <property type="entry name" value="STRESS RESPONSE REGULATOR PROTEIN 1"/>
    <property type="match status" value="1"/>
</dbReference>
<reference evidence="4 5" key="1">
    <citation type="submission" date="2021-01" db="EMBL/GenBank/DDBJ databases">
        <authorList>
            <person name="Ruan W."/>
            <person name="Khan S.A."/>
            <person name="Jeon C.O."/>
        </authorList>
    </citation>
    <scope>NUCLEOTIDE SEQUENCE [LARGE SCALE GENOMIC DNA]</scope>
    <source>
        <strain evidence="4 5">R798</strain>
    </source>
</reference>
<organism evidence="4 5">
    <name type="scientific">Massilia soli</name>
    <dbReference type="NCBI Taxonomy" id="2792854"/>
    <lineage>
        <taxon>Bacteria</taxon>
        <taxon>Pseudomonadati</taxon>
        <taxon>Pseudomonadota</taxon>
        <taxon>Betaproteobacteria</taxon>
        <taxon>Burkholderiales</taxon>
        <taxon>Oxalobacteraceae</taxon>
        <taxon>Telluria group</taxon>
        <taxon>Massilia</taxon>
    </lineage>
</organism>
<feature type="modified residue" description="4-aspartylphosphate" evidence="2">
    <location>
        <position position="50"/>
    </location>
</feature>
<dbReference type="Gene3D" id="3.40.50.2300">
    <property type="match status" value="1"/>
</dbReference>
<evidence type="ECO:0000313" key="4">
    <source>
        <dbReference type="EMBL" id="MBZ2208761.1"/>
    </source>
</evidence>
<gene>
    <name evidence="4" type="ORF">I4X03_015955</name>
</gene>
<dbReference type="InterPro" id="IPR011006">
    <property type="entry name" value="CheY-like_superfamily"/>
</dbReference>
<dbReference type="Pfam" id="PF00072">
    <property type="entry name" value="Response_reg"/>
    <property type="match status" value="1"/>
</dbReference>
<comment type="caution">
    <text evidence="4">The sequence shown here is derived from an EMBL/GenBank/DDBJ whole genome shotgun (WGS) entry which is preliminary data.</text>
</comment>
<sequence length="127" mass="13672">MILIVDDDVGMAETCRMLLEAHGFDVNLAGSGTEALSKARAAAHDLVISDYAMPGMTGIELGEHLKRDPLTAEIPILLMSASLRGELAGSTCYDAFLKKPFLAETLLIEVRRLLKPAAVPFNDYPGI</sequence>
<accession>A0ABS7SS31</accession>
<evidence type="ECO:0000256" key="2">
    <source>
        <dbReference type="PROSITE-ProRule" id="PRU00169"/>
    </source>
</evidence>
<dbReference type="PROSITE" id="PS50110">
    <property type="entry name" value="RESPONSE_REGULATORY"/>
    <property type="match status" value="1"/>
</dbReference>
<dbReference type="InterPro" id="IPR050595">
    <property type="entry name" value="Bact_response_regulator"/>
</dbReference>
<dbReference type="SUPFAM" id="SSF52172">
    <property type="entry name" value="CheY-like"/>
    <property type="match status" value="1"/>
</dbReference>